<evidence type="ECO:0000256" key="6">
    <source>
        <dbReference type="ARBA" id="ARBA00023136"/>
    </source>
</evidence>
<protein>
    <recommendedName>
        <fullName evidence="12">Sushi domain-containing protein</fullName>
    </recommendedName>
</protein>
<evidence type="ECO:0000256" key="3">
    <source>
        <dbReference type="ARBA" id="ARBA00022692"/>
    </source>
</evidence>
<dbReference type="PANTHER" id="PTHR19325:SF569">
    <property type="entry name" value="COMPLEMENT COMPONENT 4 BINDING PROTEIN, SECRETORY-RELATED"/>
    <property type="match status" value="1"/>
</dbReference>
<evidence type="ECO:0000313" key="14">
    <source>
        <dbReference type="Proteomes" id="UP000626109"/>
    </source>
</evidence>
<keyword evidence="8" id="KW-0325">Glycoprotein</keyword>
<keyword evidence="2" id="KW-0768">Sushi</keyword>
<evidence type="ECO:0000256" key="5">
    <source>
        <dbReference type="ARBA" id="ARBA00022989"/>
    </source>
</evidence>
<name>A0A813IU32_POLGL</name>
<evidence type="ECO:0000313" key="13">
    <source>
        <dbReference type="EMBL" id="CAE8655132.1"/>
    </source>
</evidence>
<evidence type="ECO:0000256" key="9">
    <source>
        <dbReference type="SAM" id="MobiDB-lite"/>
    </source>
</evidence>
<feature type="transmembrane region" description="Helical" evidence="10">
    <location>
        <begin position="149"/>
        <end position="167"/>
    </location>
</feature>
<evidence type="ECO:0000256" key="8">
    <source>
        <dbReference type="ARBA" id="ARBA00023180"/>
    </source>
</evidence>
<evidence type="ECO:0000256" key="4">
    <source>
        <dbReference type="ARBA" id="ARBA00022737"/>
    </source>
</evidence>
<feature type="transmembrane region" description="Helical" evidence="10">
    <location>
        <begin position="110"/>
        <end position="129"/>
    </location>
</feature>
<dbReference type="SUPFAM" id="SSF57535">
    <property type="entry name" value="Complement control module/SCR domain"/>
    <property type="match status" value="1"/>
</dbReference>
<evidence type="ECO:0000256" key="10">
    <source>
        <dbReference type="SAM" id="Phobius"/>
    </source>
</evidence>
<dbReference type="InterPro" id="IPR005178">
    <property type="entry name" value="Ostalpha/TMEM184C"/>
</dbReference>
<proteinExistence type="predicted"/>
<dbReference type="PROSITE" id="PS50923">
    <property type="entry name" value="SUSHI"/>
    <property type="match status" value="1"/>
</dbReference>
<dbReference type="AlphaFoldDB" id="A0A813IU32"/>
<feature type="transmembrane region" description="Helical" evidence="10">
    <location>
        <begin position="323"/>
        <end position="345"/>
    </location>
</feature>
<dbReference type="EMBL" id="CAJNNW010013172">
    <property type="protein sequence ID" value="CAE8655132.1"/>
    <property type="molecule type" value="Genomic_DNA"/>
</dbReference>
<dbReference type="GO" id="GO:0016020">
    <property type="term" value="C:membrane"/>
    <property type="evidence" value="ECO:0007669"/>
    <property type="project" value="UniProtKB-SubCell"/>
</dbReference>
<feature type="domain" description="Sushi" evidence="12">
    <location>
        <begin position="605"/>
        <end position="665"/>
    </location>
</feature>
<evidence type="ECO:0000256" key="2">
    <source>
        <dbReference type="ARBA" id="ARBA00022659"/>
    </source>
</evidence>
<feature type="signal peptide" evidence="11">
    <location>
        <begin position="1"/>
        <end position="17"/>
    </location>
</feature>
<keyword evidence="7" id="KW-1015">Disulfide bond</keyword>
<dbReference type="Pfam" id="PF03619">
    <property type="entry name" value="Solute_trans_a"/>
    <property type="match status" value="1"/>
</dbReference>
<dbReference type="InterPro" id="IPR000436">
    <property type="entry name" value="Sushi_SCR_CCP_dom"/>
</dbReference>
<feature type="transmembrane region" description="Helical" evidence="10">
    <location>
        <begin position="236"/>
        <end position="261"/>
    </location>
</feature>
<feature type="transmembrane region" description="Helical" evidence="10">
    <location>
        <begin position="488"/>
        <end position="507"/>
    </location>
</feature>
<evidence type="ECO:0000256" key="1">
    <source>
        <dbReference type="ARBA" id="ARBA00004141"/>
    </source>
</evidence>
<comment type="caution">
    <text evidence="13">The sequence shown here is derived from an EMBL/GenBank/DDBJ whole genome shotgun (WGS) entry which is preliminary data.</text>
</comment>
<accession>A0A813IU32</accession>
<dbReference type="InterPro" id="IPR035976">
    <property type="entry name" value="Sushi/SCR/CCP_sf"/>
</dbReference>
<feature type="compositionally biased region" description="Low complexity" evidence="9">
    <location>
        <begin position="427"/>
        <end position="438"/>
    </location>
</feature>
<gene>
    <name evidence="13" type="ORF">PGLA2088_LOCUS11424</name>
</gene>
<keyword evidence="4" id="KW-0677">Repeat</keyword>
<sequence length="899" mass="98461">MAAVVFWHFGASGVSLALRFYTRRSIECVSSCFRCCQRCLRCCCRSGTDESAGASGGARDVRVVAGQRHRLSSVVQLKWYWFHLALQGGFLTREVLLISKLDGWCLEVSLAQLAIWLTLLIVVLEVWNFSKVRGSSEKQKVAVDSLFDMLLLPVNIGFFCTLCVRILKLQPSSHVRTMVAVVIESPDIYEALALWSVLELFVKVVDAEAGKDPQRDADARSSFGSFKSISLQGVKAWAFIQSVAVAAKLVLQGVVAVYFPTLCYWVSKSCKSCNDLYEDNVAAALGAVTFILCSFAIMFVFYFEAGYRRYLHDIGPMWKFLGVKGIVSVTYFQWLVISMLARWFNWDDTNVYLWHCLLYAFWMPVLAVFHATLAYPFQAGCRGSESQRLAPWLTSWLRTVRINCQRDCETTASSADVDAPRRPNSPPAAEAAEGSELPQLRGSRAEDDAGGSPCASPLRMHRHDLELAGVQLHATDDVVTDEVPARLLLLYLVFGMLCLYCSVKLVLRLVPLEDASDAIGPLRNITCTDEGDLAHFLQSRNDLNFQLLNDTTVRWRNPGVAGAWLPLCASTQVGCQLGHYPKHSLPSLMCTAAGHYTWAGECEAISCGKPPRLPHATPRMSDVASMNWTYGVTVHYDCRKPGWRGNLQALCNITGTWVVSGLCEEIICGPSPDDVPHATPVLNPNRTGENVSTGMAVRYQCDDMYNGTPTATCGDDGMYVKEGRCRKECAPPPSLLHASANFDNVITGAVGWLEGMRADYLCDPGFEGHMAAVCGADGNYTTAGNCAEPSARRVHMLEATVGIESSMLLLLAGVFTWHLCRRSGVNRQRLMLDLLGHSTPVSGCNPVGSGNPVGSASCSPPAVARGTTPNLNSVDDLLIEESEPSSLRMEPASEDVGVL</sequence>
<reference evidence="13" key="1">
    <citation type="submission" date="2021-02" db="EMBL/GenBank/DDBJ databases">
        <authorList>
            <person name="Dougan E. K."/>
            <person name="Rhodes N."/>
            <person name="Thang M."/>
            <person name="Chan C."/>
        </authorList>
    </citation>
    <scope>NUCLEOTIDE SEQUENCE</scope>
</reference>
<keyword evidence="6 10" id="KW-0472">Membrane</keyword>
<feature type="transmembrane region" description="Helical" evidence="10">
    <location>
        <begin position="281"/>
        <end position="303"/>
    </location>
</feature>
<feature type="chain" id="PRO_5032551090" description="Sushi domain-containing protein" evidence="11">
    <location>
        <begin position="18"/>
        <end position="899"/>
    </location>
</feature>
<dbReference type="PANTHER" id="PTHR19325">
    <property type="entry name" value="COMPLEMENT COMPONENT-RELATED SUSHI DOMAIN-CONTAINING"/>
    <property type="match status" value="1"/>
</dbReference>
<evidence type="ECO:0000256" key="7">
    <source>
        <dbReference type="ARBA" id="ARBA00023157"/>
    </source>
</evidence>
<keyword evidence="3 10" id="KW-0812">Transmembrane</keyword>
<dbReference type="Gene3D" id="2.10.70.10">
    <property type="entry name" value="Complement Module, domain 1"/>
    <property type="match status" value="1"/>
</dbReference>
<dbReference type="Proteomes" id="UP000626109">
    <property type="component" value="Unassembled WGS sequence"/>
</dbReference>
<evidence type="ECO:0000259" key="12">
    <source>
        <dbReference type="PROSITE" id="PS50923"/>
    </source>
</evidence>
<keyword evidence="11" id="KW-0732">Signal</keyword>
<feature type="region of interest" description="Disordered" evidence="9">
    <location>
        <begin position="413"/>
        <end position="453"/>
    </location>
</feature>
<comment type="subcellular location">
    <subcellularLocation>
        <location evidence="1">Membrane</location>
        <topology evidence="1">Multi-pass membrane protein</topology>
    </subcellularLocation>
</comment>
<keyword evidence="5 10" id="KW-1133">Transmembrane helix</keyword>
<dbReference type="SMART" id="SM00032">
    <property type="entry name" value="CCP"/>
    <property type="match status" value="3"/>
</dbReference>
<evidence type="ECO:0000256" key="11">
    <source>
        <dbReference type="SAM" id="SignalP"/>
    </source>
</evidence>
<organism evidence="13 14">
    <name type="scientific">Polarella glacialis</name>
    <name type="common">Dinoflagellate</name>
    <dbReference type="NCBI Taxonomy" id="89957"/>
    <lineage>
        <taxon>Eukaryota</taxon>
        <taxon>Sar</taxon>
        <taxon>Alveolata</taxon>
        <taxon>Dinophyceae</taxon>
        <taxon>Suessiales</taxon>
        <taxon>Suessiaceae</taxon>
        <taxon>Polarella</taxon>
    </lineage>
</organism>
<dbReference type="InterPro" id="IPR050350">
    <property type="entry name" value="Compl-Cell_Adhes-Reg"/>
</dbReference>
<feature type="transmembrane region" description="Helical" evidence="10">
    <location>
        <begin position="351"/>
        <end position="375"/>
    </location>
</feature>